<evidence type="ECO:0000256" key="2">
    <source>
        <dbReference type="ARBA" id="ARBA00023172"/>
    </source>
</evidence>
<dbReference type="GO" id="GO:0003677">
    <property type="term" value="F:DNA binding"/>
    <property type="evidence" value="ECO:0007669"/>
    <property type="project" value="UniProtKB-KW"/>
</dbReference>
<dbReference type="InterPro" id="IPR002104">
    <property type="entry name" value="Integrase_catalytic"/>
</dbReference>
<name>A0A917WD29_9RHOB</name>
<reference evidence="4" key="2">
    <citation type="submission" date="2020-09" db="EMBL/GenBank/DDBJ databases">
        <authorList>
            <person name="Sun Q."/>
            <person name="Zhou Y."/>
        </authorList>
    </citation>
    <scope>NUCLEOTIDE SEQUENCE</scope>
    <source>
        <strain evidence="4">CGMCC 1.6293</strain>
    </source>
</reference>
<dbReference type="EMBL" id="BMLF01000001">
    <property type="protein sequence ID" value="GGL91415.1"/>
    <property type="molecule type" value="Genomic_DNA"/>
</dbReference>
<dbReference type="PANTHER" id="PTHR34605">
    <property type="entry name" value="PHAGE_INTEGRASE DOMAIN-CONTAINING PROTEIN"/>
    <property type="match status" value="1"/>
</dbReference>
<dbReference type="InterPro" id="IPR013762">
    <property type="entry name" value="Integrase-like_cat_sf"/>
</dbReference>
<dbReference type="InterPro" id="IPR011010">
    <property type="entry name" value="DNA_brk_join_enz"/>
</dbReference>
<accession>A0A917WD29</accession>
<dbReference type="Proteomes" id="UP000649829">
    <property type="component" value="Unassembled WGS sequence"/>
</dbReference>
<dbReference type="SUPFAM" id="SSF47823">
    <property type="entry name" value="lambda integrase-like, N-terminal domain"/>
    <property type="match status" value="1"/>
</dbReference>
<protein>
    <recommendedName>
        <fullName evidence="3">Tyr recombinase domain-containing protein</fullName>
    </recommendedName>
</protein>
<dbReference type="Gene3D" id="1.10.150.130">
    <property type="match status" value="1"/>
</dbReference>
<reference evidence="4" key="1">
    <citation type="journal article" date="2014" name="Int. J. Syst. Evol. Microbiol.">
        <title>Complete genome sequence of Corynebacterium casei LMG S-19264T (=DSM 44701T), isolated from a smear-ripened cheese.</title>
        <authorList>
            <consortium name="US DOE Joint Genome Institute (JGI-PGF)"/>
            <person name="Walter F."/>
            <person name="Albersmeier A."/>
            <person name="Kalinowski J."/>
            <person name="Ruckert C."/>
        </authorList>
    </citation>
    <scope>NUCLEOTIDE SEQUENCE</scope>
    <source>
        <strain evidence="4">CGMCC 1.6293</strain>
    </source>
</reference>
<keyword evidence="2" id="KW-0233">DNA recombination</keyword>
<evidence type="ECO:0000259" key="3">
    <source>
        <dbReference type="PROSITE" id="PS51898"/>
    </source>
</evidence>
<evidence type="ECO:0000313" key="4">
    <source>
        <dbReference type="EMBL" id="GGL91415.1"/>
    </source>
</evidence>
<evidence type="ECO:0000256" key="1">
    <source>
        <dbReference type="ARBA" id="ARBA00023125"/>
    </source>
</evidence>
<dbReference type="Gene3D" id="1.10.443.10">
    <property type="entry name" value="Intergrase catalytic core"/>
    <property type="match status" value="1"/>
</dbReference>
<organism evidence="4 5">
    <name type="scientific">Pseudooceanicola nanhaiensis</name>
    <dbReference type="NCBI Taxonomy" id="375761"/>
    <lineage>
        <taxon>Bacteria</taxon>
        <taxon>Pseudomonadati</taxon>
        <taxon>Pseudomonadota</taxon>
        <taxon>Alphaproteobacteria</taxon>
        <taxon>Rhodobacterales</taxon>
        <taxon>Paracoccaceae</taxon>
        <taxon>Pseudooceanicola</taxon>
    </lineage>
</organism>
<evidence type="ECO:0000313" key="5">
    <source>
        <dbReference type="Proteomes" id="UP000649829"/>
    </source>
</evidence>
<dbReference type="RefSeq" id="WP_084178322.1">
    <property type="nucleotide sequence ID" value="NZ_BMLF01000001.1"/>
</dbReference>
<sequence length="329" mass="36502">MAHREFDRENERQATVVQISQAPLEHREQLMAEYRARSEAAFAPSTLRNYRMIIRLFVAWCTENGHNPKPPVDPRVVAEYVDFLGGKIKSTTIECRLWAISELHRSHFYPNPCRHRLVELALMGVKRTYGAAIGQAPPLGKADVLAVIAKLGASRRDMRDKALLWIATDSWCRASEIVAFRVRDIERQSDGSSLLFVHRSKTDPYGQGAYAYLSGPGTEAVLAWIAVAGLRRDDPILTKSQPNGKIAPLHPSSLSRILKTCTNRADVSAHSTRIGGVHDALRLGCDLTSIMVAGRWTSPEMPARYGRKIRASQSAAAMVSAAYIGQKTE</sequence>
<dbReference type="SUPFAM" id="SSF56349">
    <property type="entry name" value="DNA breaking-rejoining enzymes"/>
    <property type="match status" value="1"/>
</dbReference>
<dbReference type="PANTHER" id="PTHR34605:SF3">
    <property type="entry name" value="P CELL-TYPE AGGLUTINATION PROTEIN MAP4-LIKE-RELATED"/>
    <property type="match status" value="1"/>
</dbReference>
<comment type="caution">
    <text evidence="4">The sequence shown here is derived from an EMBL/GenBank/DDBJ whole genome shotgun (WGS) entry which is preliminary data.</text>
</comment>
<keyword evidence="1" id="KW-0238">DNA-binding</keyword>
<dbReference type="GO" id="GO:0006310">
    <property type="term" value="P:DNA recombination"/>
    <property type="evidence" value="ECO:0007669"/>
    <property type="project" value="UniProtKB-KW"/>
</dbReference>
<dbReference type="InterPro" id="IPR010998">
    <property type="entry name" value="Integrase_recombinase_N"/>
</dbReference>
<gene>
    <name evidence="4" type="ORF">GCM10011534_11980</name>
</gene>
<dbReference type="GO" id="GO:0015074">
    <property type="term" value="P:DNA integration"/>
    <property type="evidence" value="ECO:0007669"/>
    <property type="project" value="InterPro"/>
</dbReference>
<dbReference type="InterPro" id="IPR052925">
    <property type="entry name" value="Phage_Integrase-like_Recomb"/>
</dbReference>
<feature type="domain" description="Tyr recombinase" evidence="3">
    <location>
        <begin position="134"/>
        <end position="319"/>
    </location>
</feature>
<keyword evidence="5" id="KW-1185">Reference proteome</keyword>
<proteinExistence type="predicted"/>
<dbReference type="AlphaFoldDB" id="A0A917WD29"/>
<dbReference type="PROSITE" id="PS51898">
    <property type="entry name" value="TYR_RECOMBINASE"/>
    <property type="match status" value="1"/>
</dbReference>